<comment type="cofactor">
    <cofactor evidence="1 6">
        <name>FAD</name>
        <dbReference type="ChEBI" id="CHEBI:57692"/>
    </cofactor>
</comment>
<dbReference type="Pfam" id="PF01266">
    <property type="entry name" value="DAO"/>
    <property type="match status" value="1"/>
</dbReference>
<dbReference type="Proteomes" id="UP000183447">
    <property type="component" value="Unassembled WGS sequence"/>
</dbReference>
<dbReference type="InterPro" id="IPR031656">
    <property type="entry name" value="DAO_C"/>
</dbReference>
<dbReference type="NCBIfam" id="NF009906">
    <property type="entry name" value="PRK13369.1"/>
    <property type="match status" value="1"/>
</dbReference>
<dbReference type="STRING" id="665118.SAMN02983003_3371"/>
<dbReference type="EMBL" id="FPKU01000003">
    <property type="protein sequence ID" value="SFZ86196.1"/>
    <property type="molecule type" value="Genomic_DNA"/>
</dbReference>
<dbReference type="PRINTS" id="PR01001">
    <property type="entry name" value="FADG3PDH"/>
</dbReference>
<dbReference type="Gene3D" id="3.30.9.10">
    <property type="entry name" value="D-Amino Acid Oxidase, subunit A, domain 2"/>
    <property type="match status" value="1"/>
</dbReference>
<dbReference type="GO" id="GO:0009331">
    <property type="term" value="C:glycerol-3-phosphate dehydrogenase (FAD) complex"/>
    <property type="evidence" value="ECO:0007669"/>
    <property type="project" value="UniProtKB-UniRule"/>
</dbReference>
<evidence type="ECO:0000259" key="8">
    <source>
        <dbReference type="Pfam" id="PF16901"/>
    </source>
</evidence>
<dbReference type="Pfam" id="PF16901">
    <property type="entry name" value="DAO_C"/>
    <property type="match status" value="1"/>
</dbReference>
<gene>
    <name evidence="9" type="ORF">SAMN02983003_3371</name>
</gene>
<comment type="similarity">
    <text evidence="2 6">Belongs to the FAD-dependent glycerol-3-phosphate dehydrogenase family.</text>
</comment>
<dbReference type="RefSeq" id="WP_072345600.1">
    <property type="nucleotide sequence ID" value="NZ_FPKU01000003.1"/>
</dbReference>
<dbReference type="InterPro" id="IPR000447">
    <property type="entry name" value="G3P_DH_FAD-dep"/>
</dbReference>
<dbReference type="EC" id="1.1.5.3" evidence="6"/>
<evidence type="ECO:0000313" key="10">
    <source>
        <dbReference type="Proteomes" id="UP000183447"/>
    </source>
</evidence>
<dbReference type="SUPFAM" id="SSF51905">
    <property type="entry name" value="FAD/NAD(P)-binding domain"/>
    <property type="match status" value="1"/>
</dbReference>
<dbReference type="GO" id="GO:0046168">
    <property type="term" value="P:glycerol-3-phosphate catabolic process"/>
    <property type="evidence" value="ECO:0007669"/>
    <property type="project" value="TreeGrafter"/>
</dbReference>
<dbReference type="AlphaFoldDB" id="A0A1K2I354"/>
<name>A0A1K2I354_9HYPH</name>
<keyword evidence="10" id="KW-1185">Reference proteome</keyword>
<comment type="catalytic activity">
    <reaction evidence="6">
        <text>a quinone + sn-glycerol 3-phosphate = dihydroxyacetone phosphate + a quinol</text>
        <dbReference type="Rhea" id="RHEA:18977"/>
        <dbReference type="ChEBI" id="CHEBI:24646"/>
        <dbReference type="ChEBI" id="CHEBI:57597"/>
        <dbReference type="ChEBI" id="CHEBI:57642"/>
        <dbReference type="ChEBI" id="CHEBI:132124"/>
        <dbReference type="EC" id="1.1.5.3"/>
    </reaction>
</comment>
<dbReference type="InterPro" id="IPR006076">
    <property type="entry name" value="FAD-dep_OxRdtase"/>
</dbReference>
<sequence length="506" mass="55106">MTDATTIAPIDLLVIGGGVNGTGIARDAAGRGFSVTLVEMNDLASGTSSAATKLVHGGLRYLEHYAFRLVSEALGEREVLWASAPHIVWPLRFVLPHHDGLRPAWVLRTGLGLYDLLGGRKRLPGTRSLDLSRDVAGGPLKPDYRKGFEYSDCWVDDARLVVFNARDAADRGATILTRTRLVSAAREDGGWRATITDASGTTRDIHARMLVNAAGPWVDEVFGRTGHNGRAHLRLVKGSHIVTRKLFDHDRCYIFQNGDGRIVFAIPYEQDFTLIGTTDEDFTGDPKTASISEAETNYLCAAVSDYFARPVTPADVVWSFSGVRPLFDDHKSAAKDATRDYVLETEGSASAGALLNVYGGKLTTYRRLSEEALERIEAILGPRGPAWTKDAHLPGGDFSPKGFAALTDRLCAKYPRLPRALITRLARQHGTLVPAILGDAVSEADLGESFGAGLSAREVDYLCQHEWAVTVDDIVWRRTKLGLRLSPEALGRLSAYLETKPAEIPS</sequence>
<proteinExistence type="inferred from homology"/>
<keyword evidence="5 6" id="KW-0560">Oxidoreductase</keyword>
<evidence type="ECO:0000259" key="7">
    <source>
        <dbReference type="Pfam" id="PF01266"/>
    </source>
</evidence>
<dbReference type="GO" id="GO:0004368">
    <property type="term" value="F:glycerol-3-phosphate dehydrogenase (quinone) activity"/>
    <property type="evidence" value="ECO:0007669"/>
    <property type="project" value="UniProtKB-EC"/>
</dbReference>
<evidence type="ECO:0000256" key="1">
    <source>
        <dbReference type="ARBA" id="ARBA00001974"/>
    </source>
</evidence>
<dbReference type="PANTHER" id="PTHR11985:SF15">
    <property type="entry name" value="GLYCEROL-3-PHOSPHATE DEHYDROGENASE, MITOCHONDRIAL"/>
    <property type="match status" value="1"/>
</dbReference>
<dbReference type="InterPro" id="IPR036188">
    <property type="entry name" value="FAD/NAD-bd_sf"/>
</dbReference>
<evidence type="ECO:0000256" key="6">
    <source>
        <dbReference type="RuleBase" id="RU361217"/>
    </source>
</evidence>
<dbReference type="PANTHER" id="PTHR11985">
    <property type="entry name" value="GLYCEROL-3-PHOSPHATE DEHYDROGENASE"/>
    <property type="match status" value="1"/>
</dbReference>
<evidence type="ECO:0000256" key="5">
    <source>
        <dbReference type="ARBA" id="ARBA00023002"/>
    </source>
</evidence>
<dbReference type="NCBIfam" id="NF008899">
    <property type="entry name" value="PRK12266.1"/>
    <property type="match status" value="1"/>
</dbReference>
<organism evidence="9 10">
    <name type="scientific">Devosia enhydra</name>
    <dbReference type="NCBI Taxonomy" id="665118"/>
    <lineage>
        <taxon>Bacteria</taxon>
        <taxon>Pseudomonadati</taxon>
        <taxon>Pseudomonadota</taxon>
        <taxon>Alphaproteobacteria</taxon>
        <taxon>Hyphomicrobiales</taxon>
        <taxon>Devosiaceae</taxon>
        <taxon>Devosia</taxon>
    </lineage>
</organism>
<evidence type="ECO:0000256" key="4">
    <source>
        <dbReference type="ARBA" id="ARBA00022827"/>
    </source>
</evidence>
<keyword evidence="3 6" id="KW-0285">Flavoprotein</keyword>
<accession>A0A1K2I354</accession>
<dbReference type="Gene3D" id="1.10.8.870">
    <property type="entry name" value="Alpha-glycerophosphate oxidase, cap domain"/>
    <property type="match status" value="1"/>
</dbReference>
<evidence type="ECO:0000256" key="2">
    <source>
        <dbReference type="ARBA" id="ARBA00007330"/>
    </source>
</evidence>
<evidence type="ECO:0000313" key="9">
    <source>
        <dbReference type="EMBL" id="SFZ86196.1"/>
    </source>
</evidence>
<reference evidence="9 10" key="1">
    <citation type="submission" date="2016-11" db="EMBL/GenBank/DDBJ databases">
        <authorList>
            <person name="Jaros S."/>
            <person name="Januszkiewicz K."/>
            <person name="Wedrychowicz H."/>
        </authorList>
    </citation>
    <scope>NUCLEOTIDE SEQUENCE [LARGE SCALE GENOMIC DNA]</scope>
    <source>
        <strain evidence="9 10">ATCC 23634</strain>
    </source>
</reference>
<dbReference type="Gene3D" id="6.10.250.1890">
    <property type="match status" value="1"/>
</dbReference>
<dbReference type="PROSITE" id="PS00977">
    <property type="entry name" value="FAD_G3PDH_1"/>
    <property type="match status" value="1"/>
</dbReference>
<protein>
    <recommendedName>
        <fullName evidence="6">Glycerol-3-phosphate dehydrogenase</fullName>
        <ecNumber evidence="6">1.1.5.3</ecNumber>
    </recommendedName>
</protein>
<feature type="domain" description="Alpha-glycerophosphate oxidase C-terminal" evidence="8">
    <location>
        <begin position="388"/>
        <end position="484"/>
    </location>
</feature>
<dbReference type="InterPro" id="IPR038299">
    <property type="entry name" value="DAO_C_sf"/>
</dbReference>
<evidence type="ECO:0000256" key="3">
    <source>
        <dbReference type="ARBA" id="ARBA00022630"/>
    </source>
</evidence>
<feature type="domain" description="FAD dependent oxidoreductase" evidence="7">
    <location>
        <begin position="11"/>
        <end position="365"/>
    </location>
</feature>
<dbReference type="OrthoDB" id="9766796at2"/>
<dbReference type="Gene3D" id="3.50.50.60">
    <property type="entry name" value="FAD/NAD(P)-binding domain"/>
    <property type="match status" value="1"/>
</dbReference>
<keyword evidence="4" id="KW-0274">FAD</keyword>